<evidence type="ECO:0000313" key="5">
    <source>
        <dbReference type="Proteomes" id="UP001165678"/>
    </source>
</evidence>
<dbReference type="AlphaFoldDB" id="A0AA42CU21"/>
<evidence type="ECO:0000259" key="3">
    <source>
        <dbReference type="Pfam" id="PF03872"/>
    </source>
</evidence>
<dbReference type="GO" id="GO:0016989">
    <property type="term" value="F:sigma factor antagonist activity"/>
    <property type="evidence" value="ECO:0007669"/>
    <property type="project" value="InterPro"/>
</dbReference>
<evidence type="ECO:0000256" key="2">
    <source>
        <dbReference type="SAM" id="Phobius"/>
    </source>
</evidence>
<keyword evidence="2" id="KW-0812">Transmembrane</keyword>
<dbReference type="RefSeq" id="WP_250937376.1">
    <property type="nucleotide sequence ID" value="NZ_JAMLJK010000001.1"/>
</dbReference>
<dbReference type="CDD" id="cd16328">
    <property type="entry name" value="RseA_N"/>
    <property type="match status" value="1"/>
</dbReference>
<dbReference type="PANTHER" id="PTHR38104">
    <property type="match status" value="1"/>
</dbReference>
<name>A0AA42CU21_9GAMM</name>
<dbReference type="Proteomes" id="UP001165678">
    <property type="component" value="Unassembled WGS sequence"/>
</dbReference>
<proteinExistence type="predicted"/>
<dbReference type="InterPro" id="IPR005572">
    <property type="entry name" value="Anti-sigma_E_RseA_N"/>
</dbReference>
<dbReference type="Gene3D" id="1.10.10.880">
    <property type="entry name" value="Anti sigma-E protein RseA, N-terminal domain"/>
    <property type="match status" value="1"/>
</dbReference>
<keyword evidence="2" id="KW-0472">Membrane</keyword>
<dbReference type="InterPro" id="IPR036147">
    <property type="entry name" value="Anti-sigma_E_RseA_N_sf"/>
</dbReference>
<dbReference type="SUPFAM" id="SSF89069">
    <property type="entry name" value="N-terminal, cytoplasmic domain of anti-sigmaE factor RseA"/>
    <property type="match status" value="1"/>
</dbReference>
<dbReference type="Pfam" id="PF03872">
    <property type="entry name" value="RseA_N"/>
    <property type="match status" value="1"/>
</dbReference>
<dbReference type="InterPro" id="IPR052383">
    <property type="entry name" value="Anti-sigma-E_RseA-like"/>
</dbReference>
<dbReference type="EMBL" id="JAPIVE010000001">
    <property type="protein sequence ID" value="MCX2523641.1"/>
    <property type="molecule type" value="Genomic_DNA"/>
</dbReference>
<keyword evidence="5" id="KW-1185">Reference proteome</keyword>
<keyword evidence="2" id="KW-1133">Transmembrane helix</keyword>
<protein>
    <submittedName>
        <fullName evidence="4">Sigma-E factor negative regulatory protein</fullName>
    </submittedName>
</protein>
<dbReference type="PANTHER" id="PTHR38104:SF1">
    <property type="entry name" value="ANTI-SIGMA-E FACTOR RSEA"/>
    <property type="match status" value="1"/>
</dbReference>
<organism evidence="4 5">
    <name type="scientific">Larsenimonas rhizosphaerae</name>
    <dbReference type="NCBI Taxonomy" id="2944682"/>
    <lineage>
        <taxon>Bacteria</taxon>
        <taxon>Pseudomonadati</taxon>
        <taxon>Pseudomonadota</taxon>
        <taxon>Gammaproteobacteria</taxon>
        <taxon>Oceanospirillales</taxon>
        <taxon>Halomonadaceae</taxon>
        <taxon>Larsenimonas</taxon>
    </lineage>
</organism>
<feature type="domain" description="Anti sigma-E protein RseA N-terminal" evidence="3">
    <location>
        <begin position="6"/>
        <end position="85"/>
    </location>
</feature>
<feature type="region of interest" description="Disordered" evidence="1">
    <location>
        <begin position="71"/>
        <end position="90"/>
    </location>
</feature>
<accession>A0AA42CU21</accession>
<reference evidence="4" key="1">
    <citation type="submission" date="2022-11" db="EMBL/GenBank/DDBJ databases">
        <title>Larsenimonas rhizosphaerae sp. nov., isolated from a tidal mudflat.</title>
        <authorList>
            <person name="Lee S.D."/>
            <person name="Kim I.S."/>
        </authorList>
    </citation>
    <scope>NUCLEOTIDE SEQUENCE</scope>
    <source>
        <strain evidence="4">GH2-1</strain>
    </source>
</reference>
<sequence length="225" mass="23967">MNQDLRESLSAVMDDEGDELSLPRVLKTLEQHPEEADTWRRYHVARSVMKREQPINVSMDFSAQIRARIEQEHQAAESESQPAANRQGKRHAPFSFMGSAAIAAAVSLMVITGVQVFRGGAEGGAETSLPGSNDFALDTSRVSASGNGSMRTNVSLVSLPLFDTPSESGATNGPIRVNGASTWLMSGDASANDDDAPWARYLASPVQGAGYNPNAVAGYDQVAGQ</sequence>
<feature type="transmembrane region" description="Helical" evidence="2">
    <location>
        <begin position="94"/>
        <end position="117"/>
    </location>
</feature>
<comment type="caution">
    <text evidence="4">The sequence shown here is derived from an EMBL/GenBank/DDBJ whole genome shotgun (WGS) entry which is preliminary data.</text>
</comment>
<evidence type="ECO:0000313" key="4">
    <source>
        <dbReference type="EMBL" id="MCX2523641.1"/>
    </source>
</evidence>
<gene>
    <name evidence="4" type="ORF">OQ287_05270</name>
</gene>
<evidence type="ECO:0000256" key="1">
    <source>
        <dbReference type="SAM" id="MobiDB-lite"/>
    </source>
</evidence>